<keyword evidence="1" id="KW-0812">Transmembrane</keyword>
<name>A0A1F6BXP9_9BACT</name>
<evidence type="ECO:0000313" key="3">
    <source>
        <dbReference type="Proteomes" id="UP000176322"/>
    </source>
</evidence>
<protein>
    <submittedName>
        <fullName evidence="2">Uncharacterized protein</fullName>
    </submittedName>
</protein>
<dbReference type="EMBL" id="MFKO01000006">
    <property type="protein sequence ID" value="OGG41598.1"/>
    <property type="molecule type" value="Genomic_DNA"/>
</dbReference>
<feature type="transmembrane region" description="Helical" evidence="1">
    <location>
        <begin position="7"/>
        <end position="28"/>
    </location>
</feature>
<organism evidence="2 3">
    <name type="scientific">Candidatus Kaiserbacteria bacterium RIFCSPHIGHO2_01_FULL_46_22</name>
    <dbReference type="NCBI Taxonomy" id="1798475"/>
    <lineage>
        <taxon>Bacteria</taxon>
        <taxon>Candidatus Kaiseribacteriota</taxon>
    </lineage>
</organism>
<keyword evidence="1" id="KW-0472">Membrane</keyword>
<dbReference type="Proteomes" id="UP000176322">
    <property type="component" value="Unassembled WGS sequence"/>
</dbReference>
<comment type="caution">
    <text evidence="2">The sequence shown here is derived from an EMBL/GenBank/DDBJ whole genome shotgun (WGS) entry which is preliminary data.</text>
</comment>
<proteinExistence type="predicted"/>
<reference evidence="2 3" key="1">
    <citation type="journal article" date="2016" name="Nat. Commun.">
        <title>Thousands of microbial genomes shed light on interconnected biogeochemical processes in an aquifer system.</title>
        <authorList>
            <person name="Anantharaman K."/>
            <person name="Brown C.T."/>
            <person name="Hug L.A."/>
            <person name="Sharon I."/>
            <person name="Castelle C.J."/>
            <person name="Probst A.J."/>
            <person name="Thomas B.C."/>
            <person name="Singh A."/>
            <person name="Wilkins M.J."/>
            <person name="Karaoz U."/>
            <person name="Brodie E.L."/>
            <person name="Williams K.H."/>
            <person name="Hubbard S.S."/>
            <person name="Banfield J.F."/>
        </authorList>
    </citation>
    <scope>NUCLEOTIDE SEQUENCE [LARGE SCALE GENOMIC DNA]</scope>
</reference>
<gene>
    <name evidence="2" type="ORF">A2837_00185</name>
</gene>
<evidence type="ECO:0000313" key="2">
    <source>
        <dbReference type="EMBL" id="OGG41598.1"/>
    </source>
</evidence>
<keyword evidence="1" id="KW-1133">Transmembrane helix</keyword>
<accession>A0A1F6BXP9</accession>
<dbReference type="AlphaFoldDB" id="A0A1F6BXP9"/>
<dbReference type="STRING" id="1798475.A2837_00185"/>
<sequence length="212" mass="23207">MEQQSSILKPLLLIFAVIAIGAVAYSFWSSPRDDTNLEEVACTQEAKLCPDGSYVGRVGPECEFAACPVEDTGTGSWLSTTTQAATFNYPASFNSAYVTPVDWPPAVQVLDESFECSEGGDVEDRAGRTEERTINGREYCVTEVREGAAGSVYTQYAYAFPREDQTVILTFSARFPQCENYEETEQVACKLEQESFNIGATIDQVAAGLRLP</sequence>
<evidence type="ECO:0000256" key="1">
    <source>
        <dbReference type="SAM" id="Phobius"/>
    </source>
</evidence>